<dbReference type="Proteomes" id="UP000532440">
    <property type="component" value="Unassembled WGS sequence"/>
</dbReference>
<keyword evidence="2" id="KW-1185">Reference proteome</keyword>
<proteinExistence type="predicted"/>
<comment type="caution">
    <text evidence="1">The sequence shown here is derived from an EMBL/GenBank/DDBJ whole genome shotgun (WGS) entry which is preliminary data.</text>
</comment>
<sequence length="219" mass="23337">MRAAVSSSPPALVTRVDCSAPSANSAPAAIVEYVMRKIFSLLRRRPVHGRARGLVVLSAAAALLSGCAAPSADGQPGPDAAAGPAPHARILVAEREPARVISAVIRLRVGGEWTLRSADAREVVRSRRLDDLLTAARFGNAFGRRIDQRTVYRVAPTANGTEIIASSHLVRFPGSAFEYTLHDPTVDAAELARDLRSVKAYMDEAFTGPVAAPAPWPRR</sequence>
<organism evidence="1 2">
    <name type="scientific">Quisquiliibacterium transsilvanicum</name>
    <dbReference type="NCBI Taxonomy" id="1549638"/>
    <lineage>
        <taxon>Bacteria</taxon>
        <taxon>Pseudomonadati</taxon>
        <taxon>Pseudomonadota</taxon>
        <taxon>Betaproteobacteria</taxon>
        <taxon>Burkholderiales</taxon>
        <taxon>Burkholderiaceae</taxon>
        <taxon>Quisquiliibacterium</taxon>
    </lineage>
</organism>
<accession>A0A7W8HHD0</accession>
<gene>
    <name evidence="1" type="ORF">HNQ70_002070</name>
</gene>
<protein>
    <submittedName>
        <fullName evidence="1">Uncharacterized protein</fullName>
    </submittedName>
</protein>
<dbReference type="AlphaFoldDB" id="A0A7W8HHD0"/>
<evidence type="ECO:0000313" key="1">
    <source>
        <dbReference type="EMBL" id="MBB5272056.1"/>
    </source>
</evidence>
<reference evidence="1 2" key="1">
    <citation type="submission" date="2020-08" db="EMBL/GenBank/DDBJ databases">
        <title>Genomic Encyclopedia of Type Strains, Phase IV (KMG-IV): sequencing the most valuable type-strain genomes for metagenomic binning, comparative biology and taxonomic classification.</title>
        <authorList>
            <person name="Goeker M."/>
        </authorList>
    </citation>
    <scope>NUCLEOTIDE SEQUENCE [LARGE SCALE GENOMIC DNA]</scope>
    <source>
        <strain evidence="1 2">DSM 29781</strain>
    </source>
</reference>
<evidence type="ECO:0000313" key="2">
    <source>
        <dbReference type="Proteomes" id="UP000532440"/>
    </source>
</evidence>
<dbReference type="EMBL" id="JACHGB010000004">
    <property type="protein sequence ID" value="MBB5272056.1"/>
    <property type="molecule type" value="Genomic_DNA"/>
</dbReference>
<name>A0A7W8HHD0_9BURK</name>